<evidence type="ECO:0000313" key="2">
    <source>
        <dbReference type="EMBL" id="EQC39799.1"/>
    </source>
</evidence>
<dbReference type="Proteomes" id="UP000030762">
    <property type="component" value="Unassembled WGS sequence"/>
</dbReference>
<protein>
    <recommendedName>
        <fullName evidence="1">Ricin B lectin domain-containing protein</fullName>
    </recommendedName>
</protein>
<accession>T0QNV3</accession>
<dbReference type="InParanoid" id="T0QNV3"/>
<dbReference type="InterPro" id="IPR035992">
    <property type="entry name" value="Ricin_B-like_lectins"/>
</dbReference>
<dbReference type="GeneID" id="19943949"/>
<proteinExistence type="predicted"/>
<evidence type="ECO:0000313" key="3">
    <source>
        <dbReference type="Proteomes" id="UP000030762"/>
    </source>
</evidence>
<keyword evidence="3" id="KW-1185">Reference proteome</keyword>
<dbReference type="OrthoDB" id="10495796at2759"/>
<reference evidence="2 3" key="1">
    <citation type="submission" date="2012-04" db="EMBL/GenBank/DDBJ databases">
        <title>The Genome Sequence of Saprolegnia declina VS20.</title>
        <authorList>
            <consortium name="The Broad Institute Genome Sequencing Platform"/>
            <person name="Russ C."/>
            <person name="Nusbaum C."/>
            <person name="Tyler B."/>
            <person name="van West P."/>
            <person name="Dieguez-Uribeondo J."/>
            <person name="de Bruijn I."/>
            <person name="Tripathy S."/>
            <person name="Jiang R."/>
            <person name="Young S.K."/>
            <person name="Zeng Q."/>
            <person name="Gargeya S."/>
            <person name="Fitzgerald M."/>
            <person name="Haas B."/>
            <person name="Abouelleil A."/>
            <person name="Alvarado L."/>
            <person name="Arachchi H.M."/>
            <person name="Berlin A."/>
            <person name="Chapman S.B."/>
            <person name="Goldberg J."/>
            <person name="Griggs A."/>
            <person name="Gujja S."/>
            <person name="Hansen M."/>
            <person name="Howarth C."/>
            <person name="Imamovic A."/>
            <person name="Larimer J."/>
            <person name="McCowen C."/>
            <person name="Montmayeur A."/>
            <person name="Murphy C."/>
            <person name="Neiman D."/>
            <person name="Pearson M."/>
            <person name="Priest M."/>
            <person name="Roberts A."/>
            <person name="Saif S."/>
            <person name="Shea T."/>
            <person name="Sisk P."/>
            <person name="Sykes S."/>
            <person name="Wortman J."/>
            <person name="Nusbaum C."/>
            <person name="Birren B."/>
        </authorList>
    </citation>
    <scope>NUCLEOTIDE SEQUENCE [LARGE SCALE GENOMIC DNA]</scope>
    <source>
        <strain evidence="2 3">VS20</strain>
    </source>
</reference>
<evidence type="ECO:0000259" key="1">
    <source>
        <dbReference type="Pfam" id="PF00652"/>
    </source>
</evidence>
<name>T0QNV3_SAPDV</name>
<dbReference type="RefSeq" id="XP_008607071.1">
    <property type="nucleotide sequence ID" value="XM_008608849.1"/>
</dbReference>
<dbReference type="AlphaFoldDB" id="T0QNV3"/>
<dbReference type="Gene3D" id="2.80.10.50">
    <property type="match status" value="1"/>
</dbReference>
<sequence>MTWQRLVAAVAAALPEWSGWTDHDGNTEGDRPPTTMRVVAVVVVCRRDWVRRWRPTQISNRCQICALLGSESIDCTWFPSNQIARRVWSDVMVSRSFQVLLLGLSLLGALHAGWISGEYSVGNSVRDWTFRLAVDGSCVVALADAADRWRVYASRDGGPMSMMQRATDGRCLTFVPGPPSPSIALTPCCANSTAQQWHMAPHALRSDWIAHSGLCVTVYNEGSGHFGSPVLEPCARGRPEQQMYFFA</sequence>
<dbReference type="InterPro" id="IPR000772">
    <property type="entry name" value="Ricin_B_lectin"/>
</dbReference>
<dbReference type="EMBL" id="JH767138">
    <property type="protein sequence ID" value="EQC39799.1"/>
    <property type="molecule type" value="Genomic_DNA"/>
</dbReference>
<feature type="domain" description="Ricin B lectin" evidence="1">
    <location>
        <begin position="147"/>
        <end position="242"/>
    </location>
</feature>
<gene>
    <name evidence="2" type="ORF">SDRG_03222</name>
</gene>
<dbReference type="VEuPathDB" id="FungiDB:SDRG_03222"/>
<dbReference type="SUPFAM" id="SSF50370">
    <property type="entry name" value="Ricin B-like lectins"/>
    <property type="match status" value="1"/>
</dbReference>
<dbReference type="PROSITE" id="PS50231">
    <property type="entry name" value="RICIN_B_LECTIN"/>
    <property type="match status" value="1"/>
</dbReference>
<organism evidence="2 3">
    <name type="scientific">Saprolegnia diclina (strain VS20)</name>
    <dbReference type="NCBI Taxonomy" id="1156394"/>
    <lineage>
        <taxon>Eukaryota</taxon>
        <taxon>Sar</taxon>
        <taxon>Stramenopiles</taxon>
        <taxon>Oomycota</taxon>
        <taxon>Saprolegniomycetes</taxon>
        <taxon>Saprolegniales</taxon>
        <taxon>Saprolegniaceae</taxon>
        <taxon>Saprolegnia</taxon>
    </lineage>
</organism>
<dbReference type="Pfam" id="PF00652">
    <property type="entry name" value="Ricin_B_lectin"/>
    <property type="match status" value="1"/>
</dbReference>